<gene>
    <name evidence="11" type="ORF">MYCIT1_LOCUS21995</name>
</gene>
<dbReference type="AlphaFoldDB" id="A0AAD2HGY3"/>
<keyword evidence="7" id="KW-0539">Nucleus</keyword>
<feature type="non-terminal residue" evidence="11">
    <location>
        <position position="1"/>
    </location>
</feature>
<dbReference type="InterPro" id="IPR013087">
    <property type="entry name" value="Znf_C2H2_type"/>
</dbReference>
<comment type="caution">
    <text evidence="11">The sequence shown here is derived from an EMBL/GenBank/DDBJ whole genome shotgun (WGS) entry which is preliminary data.</text>
</comment>
<dbReference type="Gene3D" id="3.30.160.60">
    <property type="entry name" value="Classic Zinc Finger"/>
    <property type="match status" value="2"/>
</dbReference>
<dbReference type="Pfam" id="PF00096">
    <property type="entry name" value="zf-C2H2"/>
    <property type="match status" value="2"/>
</dbReference>
<dbReference type="SUPFAM" id="SSF57667">
    <property type="entry name" value="beta-beta-alpha zinc fingers"/>
    <property type="match status" value="1"/>
</dbReference>
<feature type="domain" description="C2H2-type" evidence="10">
    <location>
        <begin position="58"/>
        <end position="86"/>
    </location>
</feature>
<feature type="region of interest" description="Disordered" evidence="9">
    <location>
        <begin position="168"/>
        <end position="187"/>
    </location>
</feature>
<reference evidence="11" key="1">
    <citation type="submission" date="2023-11" db="EMBL/GenBank/DDBJ databases">
        <authorList>
            <person name="De Vega J J."/>
            <person name="De Vega J J."/>
        </authorList>
    </citation>
    <scope>NUCLEOTIDE SEQUENCE</scope>
</reference>
<evidence type="ECO:0000313" key="12">
    <source>
        <dbReference type="Proteomes" id="UP001295794"/>
    </source>
</evidence>
<feature type="domain" description="C2H2-type" evidence="10">
    <location>
        <begin position="123"/>
        <end position="152"/>
    </location>
</feature>
<evidence type="ECO:0000256" key="5">
    <source>
        <dbReference type="ARBA" id="ARBA00023015"/>
    </source>
</evidence>
<dbReference type="GO" id="GO:0005634">
    <property type="term" value="C:nucleus"/>
    <property type="evidence" value="ECO:0007669"/>
    <property type="project" value="UniProtKB-SubCell"/>
</dbReference>
<dbReference type="PANTHER" id="PTHR46179:SF13">
    <property type="entry name" value="C2H2-TYPE DOMAIN-CONTAINING PROTEIN"/>
    <property type="match status" value="1"/>
</dbReference>
<dbReference type="Proteomes" id="UP001295794">
    <property type="component" value="Unassembled WGS sequence"/>
</dbReference>
<organism evidence="11 12">
    <name type="scientific">Mycena citricolor</name>
    <dbReference type="NCBI Taxonomy" id="2018698"/>
    <lineage>
        <taxon>Eukaryota</taxon>
        <taxon>Fungi</taxon>
        <taxon>Dikarya</taxon>
        <taxon>Basidiomycota</taxon>
        <taxon>Agaricomycotina</taxon>
        <taxon>Agaricomycetes</taxon>
        <taxon>Agaricomycetidae</taxon>
        <taxon>Agaricales</taxon>
        <taxon>Marasmiineae</taxon>
        <taxon>Mycenaceae</taxon>
        <taxon>Mycena</taxon>
    </lineage>
</organism>
<protein>
    <recommendedName>
        <fullName evidence="10">C2H2-type domain-containing protein</fullName>
    </recommendedName>
</protein>
<evidence type="ECO:0000256" key="2">
    <source>
        <dbReference type="ARBA" id="ARBA00022723"/>
    </source>
</evidence>
<dbReference type="GO" id="GO:0006357">
    <property type="term" value="P:regulation of transcription by RNA polymerase II"/>
    <property type="evidence" value="ECO:0007669"/>
    <property type="project" value="TreeGrafter"/>
</dbReference>
<dbReference type="InterPro" id="IPR036236">
    <property type="entry name" value="Znf_C2H2_sf"/>
</dbReference>
<keyword evidence="5" id="KW-0805">Transcription regulation</keyword>
<evidence type="ECO:0000256" key="8">
    <source>
        <dbReference type="PROSITE-ProRule" id="PRU00042"/>
    </source>
</evidence>
<proteinExistence type="predicted"/>
<keyword evidence="4" id="KW-0862">Zinc</keyword>
<comment type="subcellular location">
    <subcellularLocation>
        <location evidence="1">Nucleus</location>
    </subcellularLocation>
</comment>
<feature type="compositionally biased region" description="Low complexity" evidence="9">
    <location>
        <begin position="168"/>
        <end position="181"/>
    </location>
</feature>
<keyword evidence="12" id="KW-1185">Reference proteome</keyword>
<keyword evidence="6" id="KW-0804">Transcription</keyword>
<name>A0AAD2HGY3_9AGAR</name>
<evidence type="ECO:0000313" key="11">
    <source>
        <dbReference type="EMBL" id="CAK5274698.1"/>
    </source>
</evidence>
<evidence type="ECO:0000256" key="9">
    <source>
        <dbReference type="SAM" id="MobiDB-lite"/>
    </source>
</evidence>
<dbReference type="InterPro" id="IPR051061">
    <property type="entry name" value="Zinc_finger_trans_reg"/>
</dbReference>
<dbReference type="GO" id="GO:0008270">
    <property type="term" value="F:zinc ion binding"/>
    <property type="evidence" value="ECO:0007669"/>
    <property type="project" value="UniProtKB-KW"/>
</dbReference>
<sequence>WDARVERRTRLICAFRIPEPLSPPTEARLLAIIMPRVATTSIISRARTSPVNGCGGKHQCTECIKSFRRSSDLERHFIAKHLPAQERDKYMKYCTFPGCSHKSLQKSNLETHYISQHTQTKPYKCSLATCDKEYADPSALSRHKHKHIAAGEMAGSSFSSFSPRSGFSSSSSASPSPSPSSLAQTPEPVDLFGQRTQDELFAAVMDPSLDRIAGEAALDAYCVGVTSCEPPTLDYTLDPSEMFFGDCYGGLGMGNLDFSLDSSKMISPEYAPFDFPVSGFEFHELLDMDYLLPVPSSWDNLFSF</sequence>
<evidence type="ECO:0000256" key="3">
    <source>
        <dbReference type="ARBA" id="ARBA00022771"/>
    </source>
</evidence>
<dbReference type="EMBL" id="CAVNYO010000403">
    <property type="protein sequence ID" value="CAK5274698.1"/>
    <property type="molecule type" value="Genomic_DNA"/>
</dbReference>
<dbReference type="SMART" id="SM00355">
    <property type="entry name" value="ZnF_C2H2"/>
    <property type="match status" value="3"/>
</dbReference>
<dbReference type="PROSITE" id="PS50157">
    <property type="entry name" value="ZINC_FINGER_C2H2_2"/>
    <property type="match status" value="2"/>
</dbReference>
<evidence type="ECO:0000256" key="6">
    <source>
        <dbReference type="ARBA" id="ARBA00023163"/>
    </source>
</evidence>
<keyword evidence="2" id="KW-0479">Metal-binding</keyword>
<keyword evidence="3 8" id="KW-0863">Zinc-finger</keyword>
<evidence type="ECO:0000259" key="10">
    <source>
        <dbReference type="PROSITE" id="PS50157"/>
    </source>
</evidence>
<dbReference type="PANTHER" id="PTHR46179">
    <property type="entry name" value="ZINC FINGER PROTEIN"/>
    <property type="match status" value="1"/>
</dbReference>
<evidence type="ECO:0000256" key="1">
    <source>
        <dbReference type="ARBA" id="ARBA00004123"/>
    </source>
</evidence>
<evidence type="ECO:0000256" key="4">
    <source>
        <dbReference type="ARBA" id="ARBA00022833"/>
    </source>
</evidence>
<dbReference type="PROSITE" id="PS00028">
    <property type="entry name" value="ZINC_FINGER_C2H2_1"/>
    <property type="match status" value="2"/>
</dbReference>
<accession>A0AAD2HGY3</accession>
<evidence type="ECO:0000256" key="7">
    <source>
        <dbReference type="ARBA" id="ARBA00023242"/>
    </source>
</evidence>